<feature type="signal peptide" evidence="1">
    <location>
        <begin position="1"/>
        <end position="17"/>
    </location>
</feature>
<evidence type="ECO:0000313" key="3">
    <source>
        <dbReference type="Proteomes" id="UP001058974"/>
    </source>
</evidence>
<dbReference type="Gramene" id="Psat04G0334700-T1">
    <property type="protein sequence ID" value="KAI5419117.1"/>
    <property type="gene ID" value="KIW84_043347"/>
</dbReference>
<evidence type="ECO:0000313" key="2">
    <source>
        <dbReference type="EMBL" id="KAI5419117.1"/>
    </source>
</evidence>
<feature type="chain" id="PRO_5038963543" evidence="1">
    <location>
        <begin position="18"/>
        <end position="106"/>
    </location>
</feature>
<dbReference type="Proteomes" id="UP001058974">
    <property type="component" value="Chromosome 4"/>
</dbReference>
<dbReference type="EMBL" id="JAMSHJ010000004">
    <property type="protein sequence ID" value="KAI5419117.1"/>
    <property type="molecule type" value="Genomic_DNA"/>
</dbReference>
<protein>
    <submittedName>
        <fullName evidence="2">Uncharacterized protein</fullName>
    </submittedName>
</protein>
<name>A0A9D4XF31_PEA</name>
<dbReference type="AlphaFoldDB" id="A0A9D4XF31"/>
<evidence type="ECO:0000256" key="1">
    <source>
        <dbReference type="SAM" id="SignalP"/>
    </source>
</evidence>
<accession>A0A9D4XF31</accession>
<gene>
    <name evidence="2" type="ORF">KIW84_043347</name>
</gene>
<comment type="caution">
    <text evidence="2">The sequence shown here is derived from an EMBL/GenBank/DDBJ whole genome shotgun (WGS) entry which is preliminary data.</text>
</comment>
<sequence>MLHLLGMVIAIARLILACLARGDKRTEQRHFGEVESKAPTLLQHAGETFALTLREASKHGLRLAAAEPIGVFPHSPALSVSMINKLEANRNITTVARKVLTLKSIL</sequence>
<organism evidence="2 3">
    <name type="scientific">Pisum sativum</name>
    <name type="common">Garden pea</name>
    <name type="synonym">Lathyrus oleraceus</name>
    <dbReference type="NCBI Taxonomy" id="3888"/>
    <lineage>
        <taxon>Eukaryota</taxon>
        <taxon>Viridiplantae</taxon>
        <taxon>Streptophyta</taxon>
        <taxon>Embryophyta</taxon>
        <taxon>Tracheophyta</taxon>
        <taxon>Spermatophyta</taxon>
        <taxon>Magnoliopsida</taxon>
        <taxon>eudicotyledons</taxon>
        <taxon>Gunneridae</taxon>
        <taxon>Pentapetalae</taxon>
        <taxon>rosids</taxon>
        <taxon>fabids</taxon>
        <taxon>Fabales</taxon>
        <taxon>Fabaceae</taxon>
        <taxon>Papilionoideae</taxon>
        <taxon>50 kb inversion clade</taxon>
        <taxon>NPAAA clade</taxon>
        <taxon>Hologalegina</taxon>
        <taxon>IRL clade</taxon>
        <taxon>Fabeae</taxon>
        <taxon>Lathyrus</taxon>
    </lineage>
</organism>
<keyword evidence="1" id="KW-0732">Signal</keyword>
<proteinExistence type="predicted"/>
<keyword evidence="3" id="KW-1185">Reference proteome</keyword>
<reference evidence="2 3" key="1">
    <citation type="journal article" date="2022" name="Nat. Genet.">
        <title>Improved pea reference genome and pan-genome highlight genomic features and evolutionary characteristics.</title>
        <authorList>
            <person name="Yang T."/>
            <person name="Liu R."/>
            <person name="Luo Y."/>
            <person name="Hu S."/>
            <person name="Wang D."/>
            <person name="Wang C."/>
            <person name="Pandey M.K."/>
            <person name="Ge S."/>
            <person name="Xu Q."/>
            <person name="Li N."/>
            <person name="Li G."/>
            <person name="Huang Y."/>
            <person name="Saxena R.K."/>
            <person name="Ji Y."/>
            <person name="Li M."/>
            <person name="Yan X."/>
            <person name="He Y."/>
            <person name="Liu Y."/>
            <person name="Wang X."/>
            <person name="Xiang C."/>
            <person name="Varshney R.K."/>
            <person name="Ding H."/>
            <person name="Gao S."/>
            <person name="Zong X."/>
        </authorList>
    </citation>
    <scope>NUCLEOTIDE SEQUENCE [LARGE SCALE GENOMIC DNA]</scope>
    <source>
        <strain evidence="2 3">cv. Zhongwan 6</strain>
    </source>
</reference>